<dbReference type="Proteomes" id="UP000276133">
    <property type="component" value="Unassembled WGS sequence"/>
</dbReference>
<keyword evidence="2" id="KW-0597">Phosphoprotein</keyword>
<dbReference type="PANTHER" id="PTHR24092:SF190">
    <property type="entry name" value="PHOSPHOLIPID-TRANSPORTING ATPASE"/>
    <property type="match status" value="1"/>
</dbReference>
<feature type="binding site" evidence="11">
    <location>
        <position position="593"/>
    </location>
    <ligand>
        <name>ATP</name>
        <dbReference type="ChEBI" id="CHEBI:30616"/>
    </ligand>
</feature>
<evidence type="ECO:0000313" key="14">
    <source>
        <dbReference type="EMBL" id="RNA03344.1"/>
    </source>
</evidence>
<dbReference type="SUPFAM" id="SSF81665">
    <property type="entry name" value="Calcium ATPase, transmembrane domain M"/>
    <property type="match status" value="1"/>
</dbReference>
<feature type="binding site" evidence="11">
    <location>
        <position position="511"/>
    </location>
    <ligand>
        <name>ATP</name>
        <dbReference type="ChEBI" id="CHEBI:30616"/>
    </ligand>
</feature>
<evidence type="ECO:0000256" key="12">
    <source>
        <dbReference type="PIRSR" id="PIRSR606539-3"/>
    </source>
</evidence>
<keyword evidence="7 13" id="KW-1278">Translocase</keyword>
<feature type="binding site" evidence="11">
    <location>
        <position position="592"/>
    </location>
    <ligand>
        <name>ATP</name>
        <dbReference type="ChEBI" id="CHEBI:30616"/>
    </ligand>
</feature>
<keyword evidence="12 13" id="KW-0460">Magnesium</keyword>
<feature type="binding site" evidence="12">
    <location>
        <position position="760"/>
    </location>
    <ligand>
        <name>Mg(2+)</name>
        <dbReference type="ChEBI" id="CHEBI:18420"/>
    </ligand>
</feature>
<feature type="transmembrane region" description="Helical" evidence="13">
    <location>
        <begin position="241"/>
        <end position="263"/>
    </location>
</feature>
<name>A0A3M7PWK5_BRAPC</name>
<feature type="binding site" evidence="11">
    <location>
        <position position="311"/>
    </location>
    <ligand>
        <name>ATP</name>
        <dbReference type="ChEBI" id="CHEBI:30616"/>
    </ligand>
</feature>
<feature type="non-terminal residue" evidence="14">
    <location>
        <position position="1"/>
    </location>
</feature>
<dbReference type="PRINTS" id="PR00119">
    <property type="entry name" value="CATATPASE"/>
</dbReference>
<comment type="catalytic activity">
    <reaction evidence="13">
        <text>ATP + H2O + phospholipidSide 1 = ADP + phosphate + phospholipidSide 2.</text>
        <dbReference type="EC" id="7.6.2.1"/>
    </reaction>
</comment>
<keyword evidence="4 12" id="KW-0479">Metal-binding</keyword>
<evidence type="ECO:0000256" key="11">
    <source>
        <dbReference type="PIRSR" id="PIRSR606539-2"/>
    </source>
</evidence>
<feature type="binding site" evidence="11">
    <location>
        <position position="455"/>
    </location>
    <ligand>
        <name>ATP</name>
        <dbReference type="ChEBI" id="CHEBI:30616"/>
    </ligand>
</feature>
<comment type="caution">
    <text evidence="14">The sequence shown here is derived from an EMBL/GenBank/DDBJ whole genome shotgun (WGS) entry which is preliminary data.</text>
</comment>
<feature type="transmembrane region" description="Helical" evidence="13">
    <location>
        <begin position="186"/>
        <end position="215"/>
    </location>
</feature>
<dbReference type="GO" id="GO:0000287">
    <property type="term" value="F:magnesium ion binding"/>
    <property type="evidence" value="ECO:0007669"/>
    <property type="project" value="UniProtKB-UniRule"/>
</dbReference>
<feature type="binding site" evidence="11">
    <location>
        <position position="736"/>
    </location>
    <ligand>
        <name>ATP</name>
        <dbReference type="ChEBI" id="CHEBI:30616"/>
    </ligand>
</feature>
<dbReference type="GO" id="GO:0140326">
    <property type="term" value="F:ATPase-coupled intramembrane lipid transporter activity"/>
    <property type="evidence" value="ECO:0007669"/>
    <property type="project" value="UniProtKB-EC"/>
</dbReference>
<evidence type="ECO:0000256" key="7">
    <source>
        <dbReference type="ARBA" id="ARBA00022967"/>
    </source>
</evidence>
<keyword evidence="3 13" id="KW-0812">Transmembrane</keyword>
<dbReference type="FunFam" id="3.40.50.1000:FF:000001">
    <property type="entry name" value="Phospholipid-transporting ATPase IC"/>
    <property type="match status" value="1"/>
</dbReference>
<dbReference type="EMBL" id="REGN01008531">
    <property type="protein sequence ID" value="RNA03344.1"/>
    <property type="molecule type" value="Genomic_DNA"/>
</dbReference>
<feature type="binding site" evidence="11">
    <location>
        <position position="477"/>
    </location>
    <ligand>
        <name>ATP</name>
        <dbReference type="ChEBI" id="CHEBI:30616"/>
    </ligand>
</feature>
<comment type="caution">
    <text evidence="13">Lacks conserved residue(s) required for the propagation of feature annotation.</text>
</comment>
<feature type="binding site" evidence="11">
    <location>
        <position position="760"/>
    </location>
    <ligand>
        <name>ATP</name>
        <dbReference type="ChEBI" id="CHEBI:30616"/>
    </ligand>
</feature>
<reference evidence="14 15" key="1">
    <citation type="journal article" date="2018" name="Sci. Rep.">
        <title>Genomic signatures of local adaptation to the degree of environmental predictability in rotifers.</title>
        <authorList>
            <person name="Franch-Gras L."/>
            <person name="Hahn C."/>
            <person name="Garcia-Roger E.M."/>
            <person name="Carmona M.J."/>
            <person name="Serra M."/>
            <person name="Gomez A."/>
        </authorList>
    </citation>
    <scope>NUCLEOTIDE SEQUENCE [LARGE SCALE GENOMIC DNA]</scope>
    <source>
        <strain evidence="14">HYR1</strain>
    </source>
</reference>
<dbReference type="Gene3D" id="3.40.1110.10">
    <property type="entry name" value="Calcium-transporting ATPase, cytoplasmic domain N"/>
    <property type="match status" value="2"/>
</dbReference>
<evidence type="ECO:0000256" key="13">
    <source>
        <dbReference type="RuleBase" id="RU362033"/>
    </source>
</evidence>
<evidence type="ECO:0000256" key="1">
    <source>
        <dbReference type="ARBA" id="ARBA00004141"/>
    </source>
</evidence>
<dbReference type="InterPro" id="IPR036412">
    <property type="entry name" value="HAD-like_sf"/>
</dbReference>
<evidence type="ECO:0000256" key="10">
    <source>
        <dbReference type="PIRSR" id="PIRSR606539-1"/>
    </source>
</evidence>
<keyword evidence="14" id="KW-0378">Hydrolase</keyword>
<organism evidence="14 15">
    <name type="scientific">Brachionus plicatilis</name>
    <name type="common">Marine rotifer</name>
    <name type="synonym">Brachionus muelleri</name>
    <dbReference type="NCBI Taxonomy" id="10195"/>
    <lineage>
        <taxon>Eukaryota</taxon>
        <taxon>Metazoa</taxon>
        <taxon>Spiralia</taxon>
        <taxon>Gnathifera</taxon>
        <taxon>Rotifera</taxon>
        <taxon>Eurotatoria</taxon>
        <taxon>Monogononta</taxon>
        <taxon>Pseudotrocha</taxon>
        <taxon>Ploima</taxon>
        <taxon>Brachionidae</taxon>
        <taxon>Brachionus</taxon>
    </lineage>
</organism>
<dbReference type="AlphaFoldDB" id="A0A3M7PWK5"/>
<comment type="cofactor">
    <cofactor evidence="12">
        <name>Mg(2+)</name>
        <dbReference type="ChEBI" id="CHEBI:18420"/>
    </cofactor>
</comment>
<dbReference type="GO" id="GO:0005802">
    <property type="term" value="C:trans-Golgi network"/>
    <property type="evidence" value="ECO:0007669"/>
    <property type="project" value="TreeGrafter"/>
</dbReference>
<dbReference type="NCBIfam" id="TIGR01652">
    <property type="entry name" value="ATPase-Plipid"/>
    <property type="match status" value="1"/>
</dbReference>
<accession>A0A3M7PWK5</accession>
<dbReference type="Gene3D" id="2.70.150.10">
    <property type="entry name" value="Calcium-transporting ATPase, cytoplasmic transduction domain A"/>
    <property type="match status" value="1"/>
</dbReference>
<keyword evidence="8 13" id="KW-1133">Transmembrane helix</keyword>
<dbReference type="PANTHER" id="PTHR24092">
    <property type="entry name" value="PROBABLE PHOSPHOLIPID-TRANSPORTING ATPASE"/>
    <property type="match status" value="1"/>
</dbReference>
<dbReference type="STRING" id="10195.A0A3M7PWK5"/>
<dbReference type="InterPro" id="IPR008250">
    <property type="entry name" value="ATPase_P-typ_transduc_dom_A_sf"/>
</dbReference>
<feature type="binding site" evidence="11">
    <location>
        <position position="313"/>
    </location>
    <ligand>
        <name>ATP</name>
        <dbReference type="ChEBI" id="CHEBI:30616"/>
    </ligand>
</feature>
<gene>
    <name evidence="14" type="ORF">BpHYR1_027887</name>
</gene>
<feature type="binding site" evidence="11">
    <location>
        <position position="730"/>
    </location>
    <ligand>
        <name>ATP</name>
        <dbReference type="ChEBI" id="CHEBI:30616"/>
    </ligand>
</feature>
<feature type="binding site" evidence="11">
    <location>
        <position position="759"/>
    </location>
    <ligand>
        <name>ATP</name>
        <dbReference type="ChEBI" id="CHEBI:30616"/>
    </ligand>
</feature>
<dbReference type="SFLD" id="SFLDG00002">
    <property type="entry name" value="C1.7:_P-type_atpase_like"/>
    <property type="match status" value="1"/>
</dbReference>
<feature type="binding site" evidence="11">
    <location>
        <position position="312"/>
    </location>
    <ligand>
        <name>ATP</name>
        <dbReference type="ChEBI" id="CHEBI:30616"/>
    </ligand>
</feature>
<keyword evidence="9 13" id="KW-0472">Membrane</keyword>
<feature type="active site" description="4-aspartylphosphate intermediate" evidence="10">
    <location>
        <position position="311"/>
    </location>
</feature>
<evidence type="ECO:0000256" key="6">
    <source>
        <dbReference type="ARBA" id="ARBA00022840"/>
    </source>
</evidence>
<dbReference type="GO" id="GO:0005524">
    <property type="term" value="F:ATP binding"/>
    <property type="evidence" value="ECO:0007669"/>
    <property type="project" value="UniProtKB-UniRule"/>
</dbReference>
<dbReference type="GO" id="GO:0016787">
    <property type="term" value="F:hydrolase activity"/>
    <property type="evidence" value="ECO:0007669"/>
    <property type="project" value="UniProtKB-KW"/>
</dbReference>
<feature type="binding site" evidence="11">
    <location>
        <position position="591"/>
    </location>
    <ligand>
        <name>ATP</name>
        <dbReference type="ChEBI" id="CHEBI:30616"/>
    </ligand>
</feature>
<dbReference type="OrthoDB" id="377733at2759"/>
<evidence type="ECO:0000256" key="3">
    <source>
        <dbReference type="ARBA" id="ARBA00022692"/>
    </source>
</evidence>
<feature type="binding site" evidence="12">
    <location>
        <position position="311"/>
    </location>
    <ligand>
        <name>Mg(2+)</name>
        <dbReference type="ChEBI" id="CHEBI:18420"/>
    </ligand>
</feature>
<evidence type="ECO:0000256" key="9">
    <source>
        <dbReference type="ARBA" id="ARBA00023136"/>
    </source>
</evidence>
<comment type="subcellular location">
    <subcellularLocation>
        <location evidence="1 13">Membrane</location>
        <topology evidence="1 13">Multi-pass membrane protein</topology>
    </subcellularLocation>
</comment>
<dbReference type="SUPFAM" id="SSF56784">
    <property type="entry name" value="HAD-like"/>
    <property type="match status" value="1"/>
</dbReference>
<comment type="similarity">
    <text evidence="13">Belongs to the cation transport ATPase (P-type) (TC 3.A.3) family. Type IV subfamily.</text>
</comment>
<dbReference type="Pfam" id="PF13246">
    <property type="entry name" value="Cation_ATPase"/>
    <property type="match status" value="1"/>
</dbReference>
<keyword evidence="15" id="KW-1185">Reference proteome</keyword>
<dbReference type="SUPFAM" id="SSF81660">
    <property type="entry name" value="Metal cation-transporting ATPase, ATP-binding domain N"/>
    <property type="match status" value="1"/>
</dbReference>
<evidence type="ECO:0000256" key="5">
    <source>
        <dbReference type="ARBA" id="ARBA00022741"/>
    </source>
</evidence>
<dbReference type="GO" id="GO:0005886">
    <property type="term" value="C:plasma membrane"/>
    <property type="evidence" value="ECO:0007669"/>
    <property type="project" value="TreeGrafter"/>
</dbReference>
<evidence type="ECO:0000256" key="4">
    <source>
        <dbReference type="ARBA" id="ARBA00022723"/>
    </source>
</evidence>
<feature type="binding site" evidence="12">
    <location>
        <position position="756"/>
    </location>
    <ligand>
        <name>Mg(2+)</name>
        <dbReference type="ChEBI" id="CHEBI:18420"/>
    </ligand>
</feature>
<dbReference type="InterPro" id="IPR023299">
    <property type="entry name" value="ATPase_P-typ_cyto_dom_N"/>
</dbReference>
<dbReference type="SFLD" id="SFLDS00003">
    <property type="entry name" value="Haloacid_Dehalogenase"/>
    <property type="match status" value="1"/>
</dbReference>
<feature type="binding site" evidence="11">
    <location>
        <position position="414"/>
    </location>
    <ligand>
        <name>ATP</name>
        <dbReference type="ChEBI" id="CHEBI:30616"/>
    </ligand>
</feature>
<dbReference type="SUPFAM" id="SSF81653">
    <property type="entry name" value="Calcium ATPase, transduction domain A"/>
    <property type="match status" value="1"/>
</dbReference>
<sequence>DDIARHRNDNLVNSRPTSVLRGKCLKKEKWCQISVGDIIKLHNDDFVAADLLLLASSEPHGLCYIETAELDGETNLKVRQALSDTSQQFESMAHSNDTSSINAQMAKLDFTVECEAPNELLNEFHGVLKWKNGLVNSLDNDNMLLRGCRLRNTRWSYGLVVFAGADTKLMKNGGKTKFKQTHIDKLLNYLIMGIVLFLFTMCAICTVACGIWEWYRGFDFQLYLPWDSFVSKERNVGSTTISLLVFLSYLIILNTVVPISLYVSVEFIRSIQSLWINWDARMYDEKADVAAKARTTSLNEELGQIDYIFSDKTGTLTQNIMTFNKCSINGQIYGYIYDVHGNELQPDEHTASLDFSANPYHESTFRFYDQSLVDAIRSGDQHCRRFFTLLCICHTVMAKETNGTLSYQAQSPDEGALVSAARNFGFVFKSRTPKTITVNIGGHDVTYQVLNILDFNNERKRMSVICRLDNKIVLFCKGADTVIRERLAPHSLQLFESSEEHLNRFAEDALRTLCLAWKQIDEREYENWAREYHVASTALESRADKVSAVYEKIETNLEYIGATAIEDKLQEGVAECIAKLAKANIKMWVLTGDKLETALNIGYSCQLLANDMQVLTIEADSDHELKKELLDKRRIVQEAMRAVRRPATLGSSGWSPFANLNDHSTARILDSKSDLHLRPIALESKQEDECAAGQFALVISGQSLVFALSPANEIDFLDLACLCKAVICCRVTPGQKKAVVDLVKTHRKAITLAVGDGANDVSMIKLAS</sequence>
<keyword evidence="6 11" id="KW-0067">ATP-binding</keyword>
<dbReference type="Gene3D" id="3.40.50.1000">
    <property type="entry name" value="HAD superfamily/HAD-like"/>
    <property type="match status" value="2"/>
</dbReference>
<dbReference type="SFLD" id="SFLDF00027">
    <property type="entry name" value="p-type_atpase"/>
    <property type="match status" value="1"/>
</dbReference>
<evidence type="ECO:0000256" key="2">
    <source>
        <dbReference type="ARBA" id="ARBA00022553"/>
    </source>
</evidence>
<dbReference type="PROSITE" id="PS00154">
    <property type="entry name" value="ATPASE_E1_E2"/>
    <property type="match status" value="1"/>
</dbReference>
<evidence type="ECO:0000256" key="8">
    <source>
        <dbReference type="ARBA" id="ARBA00022989"/>
    </source>
</evidence>
<dbReference type="EC" id="7.6.2.1" evidence="13"/>
<dbReference type="GO" id="GO:0007030">
    <property type="term" value="P:Golgi organization"/>
    <property type="evidence" value="ECO:0007669"/>
    <property type="project" value="TreeGrafter"/>
</dbReference>
<proteinExistence type="inferred from homology"/>
<dbReference type="InterPro" id="IPR018303">
    <property type="entry name" value="ATPase_P-typ_P_site"/>
</dbReference>
<feature type="binding site" evidence="12">
    <location>
        <position position="313"/>
    </location>
    <ligand>
        <name>Mg(2+)</name>
        <dbReference type="ChEBI" id="CHEBI:18420"/>
    </ligand>
</feature>
<evidence type="ECO:0000313" key="15">
    <source>
        <dbReference type="Proteomes" id="UP000276133"/>
    </source>
</evidence>
<dbReference type="InterPro" id="IPR044492">
    <property type="entry name" value="P_typ_ATPase_HD_dom"/>
</dbReference>
<dbReference type="InterPro" id="IPR023298">
    <property type="entry name" value="ATPase_P-typ_TM_dom_sf"/>
</dbReference>
<protein>
    <recommendedName>
        <fullName evidence="13">Phospholipid-transporting ATPase</fullName>
        <ecNumber evidence="13">7.6.2.1</ecNumber>
    </recommendedName>
</protein>
<dbReference type="GO" id="GO:0045332">
    <property type="term" value="P:phospholipid translocation"/>
    <property type="evidence" value="ECO:0007669"/>
    <property type="project" value="TreeGrafter"/>
</dbReference>
<dbReference type="InterPro" id="IPR023214">
    <property type="entry name" value="HAD_sf"/>
</dbReference>
<keyword evidence="5 11" id="KW-0547">Nucleotide-binding</keyword>
<dbReference type="InterPro" id="IPR006539">
    <property type="entry name" value="P-type_ATPase_IV"/>
</dbReference>
<dbReference type="FunFam" id="3.40.1110.10:FF:000087">
    <property type="entry name" value="Phospholipid-transporting ATPase"/>
    <property type="match status" value="1"/>
</dbReference>